<reference evidence="2" key="1">
    <citation type="submission" date="2016-11" db="UniProtKB">
        <authorList>
            <consortium name="WormBaseParasite"/>
        </authorList>
    </citation>
    <scope>IDENTIFICATION</scope>
</reference>
<protein>
    <submittedName>
        <fullName evidence="2">Ovule protein</fullName>
    </submittedName>
</protein>
<dbReference type="Proteomes" id="UP000095282">
    <property type="component" value="Unplaced"/>
</dbReference>
<keyword evidence="1" id="KW-1185">Reference proteome</keyword>
<evidence type="ECO:0000313" key="2">
    <source>
        <dbReference type="WBParaSite" id="Csp11.Scaffold382.g899.t1"/>
    </source>
</evidence>
<sequence>MSIGDVFQLMEELFDFSRIHIFSSFHNHISCSSNNINSSILIHNGSVPGFIPSVTGNRQICFILIRPVSEHCRISTRP</sequence>
<dbReference type="WBParaSite" id="Csp11.Scaffold382.g899.t1">
    <property type="protein sequence ID" value="Csp11.Scaffold382.g899.t1"/>
    <property type="gene ID" value="Csp11.Scaffold382.g899"/>
</dbReference>
<evidence type="ECO:0000313" key="1">
    <source>
        <dbReference type="Proteomes" id="UP000095282"/>
    </source>
</evidence>
<proteinExistence type="predicted"/>
<name>A0A1I7SZ41_9PELO</name>
<accession>A0A1I7SZ41</accession>
<organism evidence="1 2">
    <name type="scientific">Caenorhabditis tropicalis</name>
    <dbReference type="NCBI Taxonomy" id="1561998"/>
    <lineage>
        <taxon>Eukaryota</taxon>
        <taxon>Metazoa</taxon>
        <taxon>Ecdysozoa</taxon>
        <taxon>Nematoda</taxon>
        <taxon>Chromadorea</taxon>
        <taxon>Rhabditida</taxon>
        <taxon>Rhabditina</taxon>
        <taxon>Rhabditomorpha</taxon>
        <taxon>Rhabditoidea</taxon>
        <taxon>Rhabditidae</taxon>
        <taxon>Peloderinae</taxon>
        <taxon>Caenorhabditis</taxon>
    </lineage>
</organism>
<dbReference type="AlphaFoldDB" id="A0A1I7SZ41"/>